<dbReference type="Gene3D" id="3.40.50.300">
    <property type="entry name" value="P-loop containing nucleotide triphosphate hydrolases"/>
    <property type="match status" value="1"/>
</dbReference>
<dbReference type="GO" id="GO:0043565">
    <property type="term" value="F:sequence-specific DNA binding"/>
    <property type="evidence" value="ECO:0007669"/>
    <property type="project" value="InterPro"/>
</dbReference>
<dbReference type="SUPFAM" id="SSF46689">
    <property type="entry name" value="Homeodomain-like"/>
    <property type="match status" value="1"/>
</dbReference>
<evidence type="ECO:0000256" key="5">
    <source>
        <dbReference type="ARBA" id="ARBA00023015"/>
    </source>
</evidence>
<dbReference type="PROSITE" id="PS00688">
    <property type="entry name" value="SIGMA54_INTERACT_3"/>
    <property type="match status" value="1"/>
</dbReference>
<dbReference type="InterPro" id="IPR027417">
    <property type="entry name" value="P-loop_NTPase"/>
</dbReference>
<evidence type="ECO:0000313" key="12">
    <source>
        <dbReference type="Proteomes" id="UP000469724"/>
    </source>
</evidence>
<dbReference type="PANTHER" id="PTHR32071">
    <property type="entry name" value="TRANSCRIPTIONAL REGULATORY PROTEIN"/>
    <property type="match status" value="1"/>
</dbReference>
<dbReference type="InterPro" id="IPR002078">
    <property type="entry name" value="Sigma_54_int"/>
</dbReference>
<evidence type="ECO:0000256" key="6">
    <source>
        <dbReference type="ARBA" id="ARBA00023163"/>
    </source>
</evidence>
<dbReference type="SMART" id="SM00382">
    <property type="entry name" value="AAA"/>
    <property type="match status" value="1"/>
</dbReference>
<keyword evidence="12" id="KW-1185">Reference proteome</keyword>
<dbReference type="InterPro" id="IPR011006">
    <property type="entry name" value="CheY-like_superfamily"/>
</dbReference>
<name>A0A7K3NGW2_9BACT</name>
<sequence>MHAPDIINILVVDDESSICKLIQKELSSPGRAITTATSASQALKLAAQHPFDVIVLDVRLPDGNGVDLLEYFRETLPHVEVIMITGYSEVSSAVEAMKIGAYDYITKPFSLDRLTLVIERAYQRSMLHKELHLLRQNKGSEPFSHLIGHSTAISEIRYLIDKVAPTLTPVLITGESGVGKNVVVNALHRRSNRADKHLIVKNCGAFNKELLRSELFGYCKGAFTGAVDSQDGLLSLANNASLFFDEVGELSLEVQSMLLRVLESQKYRRVGDKEERSANIRFFFATNRDLHKEVEAGRFHEALYHRLNVFRIEIPPLRERREDIPVLMELFLGQLYPDRPPYRVSSQALQCLMSYHWPGNVRELRNVIERGIILAENDLITLKCLPNDIAKCLDDTANGLPFPTLEQHEREFIVRVLEYVSNNRTQAASMLGIGRKTLYRKIKEYGLDMVCQNGRPEGGAVAAENRPSRKTGCGDGPGVP</sequence>
<keyword evidence="5" id="KW-0805">Transcription regulation</keyword>
<organism evidence="11 12">
    <name type="scientific">Desulfolutivibrio sulfodismutans</name>
    <dbReference type="NCBI Taxonomy" id="63561"/>
    <lineage>
        <taxon>Bacteria</taxon>
        <taxon>Pseudomonadati</taxon>
        <taxon>Thermodesulfobacteriota</taxon>
        <taxon>Desulfovibrionia</taxon>
        <taxon>Desulfovibrionales</taxon>
        <taxon>Desulfovibrionaceae</taxon>
        <taxon>Desulfolutivibrio</taxon>
    </lineage>
</organism>
<dbReference type="PANTHER" id="PTHR32071:SF14">
    <property type="entry name" value="TRANSCRIPTIONAL REGULATORY PROTEIN RTCR"/>
    <property type="match status" value="1"/>
</dbReference>
<dbReference type="Pfam" id="PF00072">
    <property type="entry name" value="Response_reg"/>
    <property type="match status" value="1"/>
</dbReference>
<dbReference type="AlphaFoldDB" id="A0A7K3NGW2"/>
<keyword evidence="6" id="KW-0804">Transcription</keyword>
<dbReference type="PROSITE" id="PS50045">
    <property type="entry name" value="SIGMA54_INTERACT_4"/>
    <property type="match status" value="1"/>
</dbReference>
<dbReference type="Gene3D" id="1.10.8.60">
    <property type="match status" value="1"/>
</dbReference>
<dbReference type="Gene3D" id="1.10.10.60">
    <property type="entry name" value="Homeodomain-like"/>
    <property type="match status" value="1"/>
</dbReference>
<dbReference type="GO" id="GO:0000160">
    <property type="term" value="P:phosphorelay signal transduction system"/>
    <property type="evidence" value="ECO:0007669"/>
    <property type="project" value="UniProtKB-KW"/>
</dbReference>
<evidence type="ECO:0000259" key="10">
    <source>
        <dbReference type="PROSITE" id="PS50110"/>
    </source>
</evidence>
<evidence type="ECO:0000256" key="4">
    <source>
        <dbReference type="ARBA" id="ARBA00023012"/>
    </source>
</evidence>
<dbReference type="Gene3D" id="3.40.50.2300">
    <property type="match status" value="1"/>
</dbReference>
<keyword evidence="1 7" id="KW-0597">Phosphoprotein</keyword>
<dbReference type="Pfam" id="PF25601">
    <property type="entry name" value="AAA_lid_14"/>
    <property type="match status" value="1"/>
</dbReference>
<dbReference type="InterPro" id="IPR058031">
    <property type="entry name" value="AAA_lid_NorR"/>
</dbReference>
<dbReference type="InterPro" id="IPR003593">
    <property type="entry name" value="AAA+_ATPase"/>
</dbReference>
<dbReference type="Pfam" id="PF02954">
    <property type="entry name" value="HTH_8"/>
    <property type="match status" value="1"/>
</dbReference>
<evidence type="ECO:0000256" key="2">
    <source>
        <dbReference type="ARBA" id="ARBA00022741"/>
    </source>
</evidence>
<feature type="domain" description="Response regulatory" evidence="10">
    <location>
        <begin position="8"/>
        <end position="122"/>
    </location>
</feature>
<dbReference type="SUPFAM" id="SSF52172">
    <property type="entry name" value="CheY-like"/>
    <property type="match status" value="1"/>
</dbReference>
<dbReference type="InterPro" id="IPR009057">
    <property type="entry name" value="Homeodomain-like_sf"/>
</dbReference>
<proteinExistence type="predicted"/>
<evidence type="ECO:0000259" key="9">
    <source>
        <dbReference type="PROSITE" id="PS50045"/>
    </source>
</evidence>
<dbReference type="PROSITE" id="PS50110">
    <property type="entry name" value="RESPONSE_REGULATORY"/>
    <property type="match status" value="1"/>
</dbReference>
<feature type="domain" description="Sigma-54 factor interaction" evidence="9">
    <location>
        <begin position="146"/>
        <end position="373"/>
    </location>
</feature>
<accession>A0A7K3NGW2</accession>
<evidence type="ECO:0000256" key="3">
    <source>
        <dbReference type="ARBA" id="ARBA00022840"/>
    </source>
</evidence>
<dbReference type="PROSITE" id="PS00675">
    <property type="entry name" value="SIGMA54_INTERACT_1"/>
    <property type="match status" value="1"/>
</dbReference>
<evidence type="ECO:0000256" key="8">
    <source>
        <dbReference type="SAM" id="MobiDB-lite"/>
    </source>
</evidence>
<dbReference type="Pfam" id="PF00158">
    <property type="entry name" value="Sigma54_activat"/>
    <property type="match status" value="1"/>
</dbReference>
<dbReference type="GO" id="GO:0006355">
    <property type="term" value="P:regulation of DNA-templated transcription"/>
    <property type="evidence" value="ECO:0007669"/>
    <property type="project" value="InterPro"/>
</dbReference>
<dbReference type="InterPro" id="IPR001789">
    <property type="entry name" value="Sig_transdc_resp-reg_receiver"/>
</dbReference>
<keyword evidence="4" id="KW-0902">Two-component regulatory system</keyword>
<dbReference type="CDD" id="cd00009">
    <property type="entry name" value="AAA"/>
    <property type="match status" value="1"/>
</dbReference>
<keyword evidence="2" id="KW-0547">Nucleotide-binding</keyword>
<dbReference type="PRINTS" id="PR01590">
    <property type="entry name" value="HTHFIS"/>
</dbReference>
<dbReference type="SMART" id="SM00448">
    <property type="entry name" value="REC"/>
    <property type="match status" value="1"/>
</dbReference>
<dbReference type="FunFam" id="3.40.50.300:FF:000006">
    <property type="entry name" value="DNA-binding transcriptional regulator NtrC"/>
    <property type="match status" value="1"/>
</dbReference>
<reference evidence="11 12" key="1">
    <citation type="submission" date="2020-02" db="EMBL/GenBank/DDBJ databases">
        <title>Comparative genomics of sulfur disproportionating microorganisms.</title>
        <authorList>
            <person name="Ward L.M."/>
            <person name="Bertran E."/>
            <person name="Johnston D.T."/>
        </authorList>
    </citation>
    <scope>NUCLEOTIDE SEQUENCE [LARGE SCALE GENOMIC DNA]</scope>
    <source>
        <strain evidence="11 12">DSM 3696</strain>
    </source>
</reference>
<dbReference type="InterPro" id="IPR025662">
    <property type="entry name" value="Sigma_54_int_dom_ATP-bd_1"/>
</dbReference>
<dbReference type="InterPro" id="IPR002197">
    <property type="entry name" value="HTH_Fis"/>
</dbReference>
<dbReference type="SUPFAM" id="SSF52540">
    <property type="entry name" value="P-loop containing nucleoside triphosphate hydrolases"/>
    <property type="match status" value="1"/>
</dbReference>
<evidence type="ECO:0000313" key="11">
    <source>
        <dbReference type="EMBL" id="NDY55432.1"/>
    </source>
</evidence>
<gene>
    <name evidence="11" type="ORF">G3N56_01570</name>
</gene>
<dbReference type="EMBL" id="JAAGRQ010000004">
    <property type="protein sequence ID" value="NDY55432.1"/>
    <property type="molecule type" value="Genomic_DNA"/>
</dbReference>
<dbReference type="RefSeq" id="WP_163300485.1">
    <property type="nucleotide sequence ID" value="NZ_JAAGRQ010000004.1"/>
</dbReference>
<dbReference type="GO" id="GO:0005524">
    <property type="term" value="F:ATP binding"/>
    <property type="evidence" value="ECO:0007669"/>
    <property type="project" value="UniProtKB-KW"/>
</dbReference>
<dbReference type="InterPro" id="IPR025944">
    <property type="entry name" value="Sigma_54_int_dom_CS"/>
</dbReference>
<comment type="caution">
    <text evidence="11">The sequence shown here is derived from an EMBL/GenBank/DDBJ whole genome shotgun (WGS) entry which is preliminary data.</text>
</comment>
<evidence type="ECO:0000256" key="1">
    <source>
        <dbReference type="ARBA" id="ARBA00022553"/>
    </source>
</evidence>
<feature type="region of interest" description="Disordered" evidence="8">
    <location>
        <begin position="457"/>
        <end position="480"/>
    </location>
</feature>
<protein>
    <submittedName>
        <fullName evidence="11">Sigma-54-dependent Fis family transcriptional regulator</fullName>
    </submittedName>
</protein>
<feature type="modified residue" description="4-aspartylphosphate" evidence="7">
    <location>
        <position position="57"/>
    </location>
</feature>
<dbReference type="FunFam" id="3.40.50.2300:FF:000018">
    <property type="entry name" value="DNA-binding transcriptional regulator NtrC"/>
    <property type="match status" value="1"/>
</dbReference>
<dbReference type="Proteomes" id="UP000469724">
    <property type="component" value="Unassembled WGS sequence"/>
</dbReference>
<evidence type="ECO:0000256" key="7">
    <source>
        <dbReference type="PROSITE-ProRule" id="PRU00169"/>
    </source>
</evidence>
<keyword evidence="3" id="KW-0067">ATP-binding</keyword>